<dbReference type="PANTHER" id="PTHR13696:SF99">
    <property type="entry name" value="COBYRINIC ACID AC-DIAMIDE SYNTHASE"/>
    <property type="match status" value="1"/>
</dbReference>
<sequence>MKTLVVNNQKGGVGKTTLAVHAAWFLAEAGARVLFVDLDPQGNASYSLADARQAGPSSVLFFEAPPALSEAAGVTLFAGDRGLDRVDAALSSAVVNYRNAFTRLAGRFDYAVLDTPPTWSGRNYAALMVASCLVSPIDLETYALQGVKQLWAQKATVEKAARGGRPIDFLGLLPSRFQSNSPRQRENLTGLLREQGARIMFPGQGVLTQRQGYAEALDVRQPVWKLKKTAAQEAGREIRRVLATIQSRLDVVPA</sequence>
<dbReference type="eggNOG" id="COG1192">
    <property type="taxonomic scope" value="Bacteria"/>
</dbReference>
<dbReference type="Gene3D" id="3.40.50.300">
    <property type="entry name" value="P-loop containing nucleotide triphosphate hydrolases"/>
    <property type="match status" value="1"/>
</dbReference>
<dbReference type="InterPro" id="IPR050678">
    <property type="entry name" value="DNA_Partitioning_ATPase"/>
</dbReference>
<geneLocation type="plasmid" evidence="3">
    <name>pHLK1</name>
</geneLocation>
<accession>B4RIU2</accession>
<dbReference type="InterPro" id="IPR025669">
    <property type="entry name" value="AAA_dom"/>
</dbReference>
<gene>
    <name evidence="2" type="primary">parA</name>
    <name evidence="2" type="ordered locus">PHZ_p0326</name>
</gene>
<feature type="domain" description="AAA" evidence="1">
    <location>
        <begin position="1"/>
        <end position="159"/>
    </location>
</feature>
<dbReference type="KEGG" id="pzu:PHZ_p0326"/>
<dbReference type="Pfam" id="PF13614">
    <property type="entry name" value="AAA_31"/>
    <property type="match status" value="1"/>
</dbReference>
<evidence type="ECO:0000313" key="2">
    <source>
        <dbReference type="EMBL" id="ACG80267.1"/>
    </source>
</evidence>
<organism evidence="2 3">
    <name type="scientific">Phenylobacterium zucineum (strain HLK1)</name>
    <dbReference type="NCBI Taxonomy" id="450851"/>
    <lineage>
        <taxon>Bacteria</taxon>
        <taxon>Pseudomonadati</taxon>
        <taxon>Pseudomonadota</taxon>
        <taxon>Alphaproteobacteria</taxon>
        <taxon>Caulobacterales</taxon>
        <taxon>Caulobacteraceae</taxon>
        <taxon>Phenylobacterium</taxon>
    </lineage>
</organism>
<dbReference type="CDD" id="cd02042">
    <property type="entry name" value="ParAB_family"/>
    <property type="match status" value="1"/>
</dbReference>
<proteinExistence type="predicted"/>
<dbReference type="HOGENOM" id="CLU_037612_1_1_5"/>
<reference evidence="2 3" key="1">
    <citation type="journal article" date="2008" name="BMC Genomics">
        <title>Complete genome of Phenylobacterium zucineum - a novel facultative intracellular bacterium isolated from human erythroleukemia cell line K562.</title>
        <authorList>
            <person name="Luo Y."/>
            <person name="Xu X."/>
            <person name="Ding Z."/>
            <person name="Liu Z."/>
            <person name="Zhang B."/>
            <person name="Yan Z."/>
            <person name="Sun J."/>
            <person name="Hu S."/>
            <person name="Hu X."/>
        </authorList>
    </citation>
    <scope>NUCLEOTIDE SEQUENCE [LARGE SCALE GENOMIC DNA]</scope>
    <source>
        <strain evidence="3">HLK1</strain>
        <plasmid evidence="3">Plasmid pHLK1</plasmid>
    </source>
</reference>
<dbReference type="OrthoDB" id="9804460at2"/>
<dbReference type="AlphaFoldDB" id="B4RIU2"/>
<dbReference type="EMBL" id="CP000748">
    <property type="protein sequence ID" value="ACG80267.1"/>
    <property type="molecule type" value="Genomic_DNA"/>
</dbReference>
<protein>
    <submittedName>
        <fullName evidence="2">Chromosome partitioning protein, ParA family ATPase</fullName>
    </submittedName>
</protein>
<dbReference type="SUPFAM" id="SSF52540">
    <property type="entry name" value="P-loop containing nucleoside triphosphate hydrolases"/>
    <property type="match status" value="1"/>
</dbReference>
<keyword evidence="2" id="KW-0614">Plasmid</keyword>
<keyword evidence="3" id="KW-1185">Reference proteome</keyword>
<evidence type="ECO:0000259" key="1">
    <source>
        <dbReference type="Pfam" id="PF13614"/>
    </source>
</evidence>
<evidence type="ECO:0000313" key="3">
    <source>
        <dbReference type="Proteomes" id="UP000001868"/>
    </source>
</evidence>
<name>B4RIU2_PHEZH</name>
<dbReference type="InterPro" id="IPR027417">
    <property type="entry name" value="P-loop_NTPase"/>
</dbReference>
<dbReference type="PANTHER" id="PTHR13696">
    <property type="entry name" value="P-LOOP CONTAINING NUCLEOSIDE TRIPHOSPHATE HYDROLASE"/>
    <property type="match status" value="1"/>
</dbReference>
<dbReference type="RefSeq" id="WP_012520561.1">
    <property type="nucleotide sequence ID" value="NC_011143.1"/>
</dbReference>
<dbReference type="Proteomes" id="UP000001868">
    <property type="component" value="Plasmid pHLK1"/>
</dbReference>